<name>A0A3M7L7J5_AUXPR</name>
<evidence type="ECO:0000313" key="3">
    <source>
        <dbReference type="Proteomes" id="UP000279271"/>
    </source>
</evidence>
<dbReference type="Proteomes" id="UP000279271">
    <property type="component" value="Unassembled WGS sequence"/>
</dbReference>
<feature type="region of interest" description="Disordered" evidence="1">
    <location>
        <begin position="56"/>
        <end position="77"/>
    </location>
</feature>
<proteinExistence type="predicted"/>
<feature type="non-terminal residue" evidence="2">
    <location>
        <position position="1"/>
    </location>
</feature>
<organism evidence="2 3">
    <name type="scientific">Auxenochlorella protothecoides</name>
    <name type="common">Green microalga</name>
    <name type="synonym">Chlorella protothecoides</name>
    <dbReference type="NCBI Taxonomy" id="3075"/>
    <lineage>
        <taxon>Eukaryota</taxon>
        <taxon>Viridiplantae</taxon>
        <taxon>Chlorophyta</taxon>
        <taxon>core chlorophytes</taxon>
        <taxon>Trebouxiophyceae</taxon>
        <taxon>Chlorellales</taxon>
        <taxon>Chlorellaceae</taxon>
        <taxon>Auxenochlorella</taxon>
    </lineage>
</organism>
<dbReference type="AlphaFoldDB" id="A0A3M7L7J5"/>
<dbReference type="EMBL" id="QOKY01000128">
    <property type="protein sequence ID" value="RMZ57466.1"/>
    <property type="molecule type" value="Genomic_DNA"/>
</dbReference>
<evidence type="ECO:0000256" key="1">
    <source>
        <dbReference type="SAM" id="MobiDB-lite"/>
    </source>
</evidence>
<accession>A0A3M7L7J5</accession>
<reference evidence="3" key="1">
    <citation type="journal article" date="2018" name="Algal Res.">
        <title>Characterization of plant carbon substrate utilization by Auxenochlorella protothecoides.</title>
        <authorList>
            <person name="Vogler B.W."/>
            <person name="Starkenburg S.R."/>
            <person name="Sudasinghe N."/>
            <person name="Schambach J.Y."/>
            <person name="Rollin J.A."/>
            <person name="Pattathil S."/>
            <person name="Barry A.N."/>
        </authorList>
    </citation>
    <scope>NUCLEOTIDE SEQUENCE [LARGE SCALE GENOMIC DNA]</scope>
    <source>
        <strain evidence="3">UTEX 25</strain>
    </source>
</reference>
<gene>
    <name evidence="2" type="ORF">APUTEX25_004300</name>
</gene>
<comment type="caution">
    <text evidence="2">The sequence shown here is derived from an EMBL/GenBank/DDBJ whole genome shotgun (WGS) entry which is preliminary data.</text>
</comment>
<evidence type="ECO:0000313" key="2">
    <source>
        <dbReference type="EMBL" id="RMZ57466.1"/>
    </source>
</evidence>
<sequence>VPYGAGNSAGDGDGPGLGEGLAFGEGLGPGGVGLVSGVVLGLAASRHWTPTMTPAPANSFASKAPEPACPLPTPFTEEPSSELIAWTVDAALAPIPEADPDATPEADVKDLRGNKEETLDHGMFLGRGVGALERILSG</sequence>
<protein>
    <submittedName>
        <fullName evidence="2">Uncharacterized protein</fullName>
    </submittedName>
</protein>